<evidence type="ECO:0000256" key="1">
    <source>
        <dbReference type="PROSITE-ProRule" id="PRU00169"/>
    </source>
</evidence>
<evidence type="ECO:0000313" key="5">
    <source>
        <dbReference type="Proteomes" id="UP000240971"/>
    </source>
</evidence>
<dbReference type="SUPFAM" id="SSF52172">
    <property type="entry name" value="CheY-like"/>
    <property type="match status" value="1"/>
</dbReference>
<feature type="modified residue" description="4-aspartylphosphate" evidence="1">
    <location>
        <position position="55"/>
    </location>
</feature>
<evidence type="ECO:0000259" key="3">
    <source>
        <dbReference type="PROSITE" id="PS50930"/>
    </source>
</evidence>
<dbReference type="PROSITE" id="PS50930">
    <property type="entry name" value="HTH_LYTTR"/>
    <property type="match status" value="1"/>
</dbReference>
<dbReference type="InterPro" id="IPR007492">
    <property type="entry name" value="LytTR_DNA-bd_dom"/>
</dbReference>
<evidence type="ECO:0000313" key="4">
    <source>
        <dbReference type="EMBL" id="PSL46514.1"/>
    </source>
</evidence>
<dbReference type="Pfam" id="PF04397">
    <property type="entry name" value="LytTR"/>
    <property type="match status" value="1"/>
</dbReference>
<dbReference type="Proteomes" id="UP000240971">
    <property type="component" value="Unassembled WGS sequence"/>
</dbReference>
<dbReference type="AlphaFoldDB" id="A0A2P8HJX1"/>
<accession>A0A2P8HJX1</accession>
<dbReference type="OrthoDB" id="1646880at2"/>
<organism evidence="4 5">
    <name type="scientific">Chitinophaga niastensis</name>
    <dbReference type="NCBI Taxonomy" id="536980"/>
    <lineage>
        <taxon>Bacteria</taxon>
        <taxon>Pseudomonadati</taxon>
        <taxon>Bacteroidota</taxon>
        <taxon>Chitinophagia</taxon>
        <taxon>Chitinophagales</taxon>
        <taxon>Chitinophagaceae</taxon>
        <taxon>Chitinophaga</taxon>
    </lineage>
</organism>
<proteinExistence type="predicted"/>
<comment type="caution">
    <text evidence="4">The sequence shown here is derived from an EMBL/GenBank/DDBJ whole genome shotgun (WGS) entry which is preliminary data.</text>
</comment>
<feature type="domain" description="Response regulatory" evidence="2">
    <location>
        <begin position="4"/>
        <end position="115"/>
    </location>
</feature>
<dbReference type="GO" id="GO:0000156">
    <property type="term" value="F:phosphorelay response regulator activity"/>
    <property type="evidence" value="ECO:0007669"/>
    <property type="project" value="TreeGrafter"/>
</dbReference>
<dbReference type="InterPro" id="IPR011006">
    <property type="entry name" value="CheY-like_superfamily"/>
</dbReference>
<protein>
    <submittedName>
        <fullName evidence="4">LytTR family two component transcriptional regulator</fullName>
    </submittedName>
</protein>
<sequence length="233" mass="26910">MKIRCLLVDDEPLAIKLLQKHLEQLDFFEIVGTCNNAIKALEILNTQDIDLLFLDIRMPKISGLALLKTMHKPPRTILTTAYREYALDGFELDVVDYLLKPVTFDRFFKAIERYLRISNQAAPNLLSSSEPQFIYIKSGYKYFKIDLQDIIYAESLKDYIKVHTKEKVITAKYKIGDLDKELTSKGFLRIHRSFIVNLKHITAFTASDIEMGSLELPIGDSYKAYVYKTIKTV</sequence>
<dbReference type="SMART" id="SM00448">
    <property type="entry name" value="REC"/>
    <property type="match status" value="1"/>
</dbReference>
<dbReference type="Gene3D" id="3.40.50.2300">
    <property type="match status" value="1"/>
</dbReference>
<dbReference type="InterPro" id="IPR051271">
    <property type="entry name" value="2C-system_Tx_regulators"/>
</dbReference>
<dbReference type="InterPro" id="IPR001789">
    <property type="entry name" value="Sig_transdc_resp-reg_receiver"/>
</dbReference>
<dbReference type="SMART" id="SM00850">
    <property type="entry name" value="LytTR"/>
    <property type="match status" value="1"/>
</dbReference>
<dbReference type="Pfam" id="PF00072">
    <property type="entry name" value="Response_reg"/>
    <property type="match status" value="1"/>
</dbReference>
<gene>
    <name evidence="4" type="ORF">CLV51_103494</name>
</gene>
<keyword evidence="1" id="KW-0597">Phosphoprotein</keyword>
<dbReference type="Gene3D" id="2.40.50.1020">
    <property type="entry name" value="LytTr DNA-binding domain"/>
    <property type="match status" value="1"/>
</dbReference>
<dbReference type="RefSeq" id="WP_106529291.1">
    <property type="nucleotide sequence ID" value="NZ_PYAW01000003.1"/>
</dbReference>
<name>A0A2P8HJX1_CHINA</name>
<evidence type="ECO:0000259" key="2">
    <source>
        <dbReference type="PROSITE" id="PS50110"/>
    </source>
</evidence>
<feature type="domain" description="HTH LytTR-type" evidence="3">
    <location>
        <begin position="134"/>
        <end position="201"/>
    </location>
</feature>
<dbReference type="EMBL" id="PYAW01000003">
    <property type="protein sequence ID" value="PSL46514.1"/>
    <property type="molecule type" value="Genomic_DNA"/>
</dbReference>
<reference evidence="4 5" key="1">
    <citation type="submission" date="2018-03" db="EMBL/GenBank/DDBJ databases">
        <title>Genomic Encyclopedia of Archaeal and Bacterial Type Strains, Phase II (KMG-II): from individual species to whole genera.</title>
        <authorList>
            <person name="Goeker M."/>
        </authorList>
    </citation>
    <scope>NUCLEOTIDE SEQUENCE [LARGE SCALE GENOMIC DNA]</scope>
    <source>
        <strain evidence="4 5">DSM 24859</strain>
    </source>
</reference>
<dbReference type="PANTHER" id="PTHR45526:SF1">
    <property type="entry name" value="TRANSCRIPTIONAL REGULATORY PROTEIN DCUR-RELATED"/>
    <property type="match status" value="1"/>
</dbReference>
<keyword evidence="5" id="KW-1185">Reference proteome</keyword>
<dbReference type="GO" id="GO:0003677">
    <property type="term" value="F:DNA binding"/>
    <property type="evidence" value="ECO:0007669"/>
    <property type="project" value="InterPro"/>
</dbReference>
<dbReference type="PROSITE" id="PS50110">
    <property type="entry name" value="RESPONSE_REGULATORY"/>
    <property type="match status" value="1"/>
</dbReference>
<dbReference type="PANTHER" id="PTHR45526">
    <property type="entry name" value="TRANSCRIPTIONAL REGULATORY PROTEIN DPIA"/>
    <property type="match status" value="1"/>
</dbReference>